<protein>
    <submittedName>
        <fullName evidence="1">Uncharacterized protein</fullName>
    </submittedName>
</protein>
<organism evidence="1 2">
    <name type="scientific">Tabrizicola piscis</name>
    <dbReference type="NCBI Taxonomy" id="2494374"/>
    <lineage>
        <taxon>Bacteria</taxon>
        <taxon>Pseudomonadati</taxon>
        <taxon>Pseudomonadota</taxon>
        <taxon>Alphaproteobacteria</taxon>
        <taxon>Rhodobacterales</taxon>
        <taxon>Paracoccaceae</taxon>
        <taxon>Tabrizicola</taxon>
    </lineage>
</organism>
<dbReference type="Proteomes" id="UP000282002">
    <property type="component" value="Chromosome"/>
</dbReference>
<proteinExistence type="predicted"/>
<dbReference type="KEGG" id="taw:EI545_06875"/>
<sequence>MRHDWIFDTLSDLQDYARRNDLPELSLKVEETLVTARREIGAQADMDGPVPIFIRRQAH</sequence>
<name>A0A3S8UBS5_9RHOB</name>
<accession>A0A3S8UBS5</accession>
<gene>
    <name evidence="1" type="ORF">EI545_06875</name>
</gene>
<reference evidence="1 2" key="1">
    <citation type="submission" date="2018-12" db="EMBL/GenBank/DDBJ databases">
        <title>Complete genome sequencing of Tabrizicola sp. K13M18.</title>
        <authorList>
            <person name="Bae J.-W."/>
        </authorList>
    </citation>
    <scope>NUCLEOTIDE SEQUENCE [LARGE SCALE GENOMIC DNA]</scope>
    <source>
        <strain evidence="1 2">K13M18</strain>
    </source>
</reference>
<evidence type="ECO:0000313" key="2">
    <source>
        <dbReference type="Proteomes" id="UP000282002"/>
    </source>
</evidence>
<dbReference type="AlphaFoldDB" id="A0A3S8UBS5"/>
<dbReference type="EMBL" id="CP034328">
    <property type="protein sequence ID" value="AZL61067.1"/>
    <property type="molecule type" value="Genomic_DNA"/>
</dbReference>
<keyword evidence="2" id="KW-1185">Reference proteome</keyword>
<dbReference type="OrthoDB" id="7659348at2"/>
<evidence type="ECO:0000313" key="1">
    <source>
        <dbReference type="EMBL" id="AZL61067.1"/>
    </source>
</evidence>